<evidence type="ECO:0000313" key="2">
    <source>
        <dbReference type="Proteomes" id="UP000634522"/>
    </source>
</evidence>
<organism evidence="1 2">
    <name type="scientific">Aromatoleum toluolicum</name>
    <dbReference type="NCBI Taxonomy" id="90060"/>
    <lineage>
        <taxon>Bacteria</taxon>
        <taxon>Pseudomonadati</taxon>
        <taxon>Pseudomonadota</taxon>
        <taxon>Betaproteobacteria</taxon>
        <taxon>Rhodocyclales</taxon>
        <taxon>Rhodocyclaceae</taxon>
        <taxon>Aromatoleum</taxon>
    </lineage>
</organism>
<dbReference type="InterPro" id="IPR025048">
    <property type="entry name" value="DUF3987"/>
</dbReference>
<dbReference type="EMBL" id="WTVS01000057">
    <property type="protein sequence ID" value="NMF99914.1"/>
    <property type="molecule type" value="Genomic_DNA"/>
</dbReference>
<gene>
    <name evidence="1" type="ORF">GPA27_21300</name>
</gene>
<evidence type="ECO:0000313" key="1">
    <source>
        <dbReference type="EMBL" id="NMF99914.1"/>
    </source>
</evidence>
<sequence>MDLNQLIERAIVPGEDWPEPQPLAAKMEREPYPFDALPDTIRAAVEEVAGFVQAPLPLVASSALAALSLALQAHTDVKRSEKLQGPVGLFLLTIADSGERKSTCDGFFGAAIREYESQQAEAAKGPLKDYAAALGAWETKRAGIKDNMRQLAKAKKSTADDEMRLRDLEHDKPEPPRVPRLVYGDVTPEALGYQVAKVWPSAGIVSSEAGAVLGAHGMGKDSAMRNMALLNQLWDGATISSERRTVESWSARGARLTIALQVQEATLREFFTKSGTLARGTGFLARFLIAWPESTQGFRLFKEAPASWLHLAAFNRRIASILAQPAPLQEWGGLEPPLLALAPDAKAAWIEFHNAIEGKLASGGELHDVRDVASKIADNAARLAALFHVFEQGAGGAIGIDALESATCIVAWHLSESRRFFGELALPAEMAGAARLDAWLIEHCRRHHTTMIPTREAQRLGPVRDKSAMGEALAALEELDRARLILEGKRKLIAMNPALVVTR</sequence>
<comment type="caution">
    <text evidence="1">The sequence shown here is derived from an EMBL/GenBank/DDBJ whole genome shotgun (WGS) entry which is preliminary data.</text>
</comment>
<keyword evidence="2" id="KW-1185">Reference proteome</keyword>
<dbReference type="Pfam" id="PF13148">
    <property type="entry name" value="DUF3987"/>
    <property type="match status" value="1"/>
</dbReference>
<proteinExistence type="predicted"/>
<protein>
    <submittedName>
        <fullName evidence="1">DUF3987 domain-containing protein</fullName>
    </submittedName>
</protein>
<dbReference type="Proteomes" id="UP000634522">
    <property type="component" value="Unassembled WGS sequence"/>
</dbReference>
<name>A0ABX1NKY0_9RHOO</name>
<reference evidence="1 2" key="1">
    <citation type="submission" date="2019-12" db="EMBL/GenBank/DDBJ databases">
        <title>Comparative genomics gives insights into the taxonomy of the Azoarcus-Aromatoleum group and reveals separate origins of nif in the plant-associated Azoarcus and non-plant-associated Aromatoleum sub-groups.</title>
        <authorList>
            <person name="Lafos M."/>
            <person name="Maluk M."/>
            <person name="Batista M."/>
            <person name="Junghare M."/>
            <person name="Carmona M."/>
            <person name="Faoro H."/>
            <person name="Cruz L.M."/>
            <person name="Battistoni F."/>
            <person name="De Souza E."/>
            <person name="Pedrosa F."/>
            <person name="Chen W.-M."/>
            <person name="Poole P.S."/>
            <person name="Dixon R.A."/>
            <person name="James E.K."/>
        </authorList>
    </citation>
    <scope>NUCLEOTIDE SEQUENCE [LARGE SCALE GENOMIC DNA]</scope>
    <source>
        <strain evidence="1 2">T</strain>
    </source>
</reference>
<dbReference type="RefSeq" id="WP_169142453.1">
    <property type="nucleotide sequence ID" value="NZ_WTVS01000057.1"/>
</dbReference>
<accession>A0ABX1NKY0</accession>